<dbReference type="CDD" id="cd01949">
    <property type="entry name" value="GGDEF"/>
    <property type="match status" value="1"/>
</dbReference>
<evidence type="ECO:0000256" key="9">
    <source>
        <dbReference type="ARBA" id="ARBA00022692"/>
    </source>
</evidence>
<keyword evidence="5" id="KW-1003">Cell membrane</keyword>
<feature type="modified residue" description="4-aspartylphosphate" evidence="19">
    <location>
        <position position="891"/>
    </location>
</feature>
<dbReference type="KEGG" id="tsy:THSYN_08110"/>
<evidence type="ECO:0000256" key="3">
    <source>
        <dbReference type="ARBA" id="ARBA00004429"/>
    </source>
</evidence>
<evidence type="ECO:0000256" key="19">
    <source>
        <dbReference type="PROSITE-ProRule" id="PRU00169"/>
    </source>
</evidence>
<dbReference type="InterPro" id="IPR000014">
    <property type="entry name" value="PAS"/>
</dbReference>
<evidence type="ECO:0000259" key="21">
    <source>
        <dbReference type="PROSITE" id="PS50109"/>
    </source>
</evidence>
<dbReference type="SMART" id="SM00091">
    <property type="entry name" value="PAS"/>
    <property type="match status" value="4"/>
</dbReference>
<evidence type="ECO:0000256" key="6">
    <source>
        <dbReference type="ARBA" id="ARBA00022519"/>
    </source>
</evidence>
<dbReference type="InterPro" id="IPR003661">
    <property type="entry name" value="HisK_dim/P_dom"/>
</dbReference>
<feature type="domain" description="PAS" evidence="23">
    <location>
        <begin position="65"/>
        <end position="106"/>
    </location>
</feature>
<dbReference type="Gene3D" id="3.30.565.10">
    <property type="entry name" value="Histidine kinase-like ATPase, C-terminal domain"/>
    <property type="match status" value="1"/>
</dbReference>
<dbReference type="PROSITE" id="PS50894">
    <property type="entry name" value="HPT"/>
    <property type="match status" value="1"/>
</dbReference>
<evidence type="ECO:0000256" key="2">
    <source>
        <dbReference type="ARBA" id="ARBA00001946"/>
    </source>
</evidence>
<comment type="catalytic activity">
    <reaction evidence="1">
        <text>ATP + protein L-histidine = ADP + protein N-phospho-L-histidine.</text>
        <dbReference type="EC" id="2.7.13.3"/>
    </reaction>
</comment>
<evidence type="ECO:0000313" key="28">
    <source>
        <dbReference type="Proteomes" id="UP000232638"/>
    </source>
</evidence>
<dbReference type="Gene3D" id="1.20.120.160">
    <property type="entry name" value="HPT domain"/>
    <property type="match status" value="1"/>
</dbReference>
<dbReference type="InterPro" id="IPR036097">
    <property type="entry name" value="HisK_dim/P_sf"/>
</dbReference>
<dbReference type="InterPro" id="IPR000160">
    <property type="entry name" value="GGDEF_dom"/>
</dbReference>
<dbReference type="Proteomes" id="UP000232638">
    <property type="component" value="Chromosome"/>
</dbReference>
<gene>
    <name evidence="27" type="ORF">THSYN_08110</name>
</gene>
<dbReference type="Pfam" id="PF00512">
    <property type="entry name" value="HisKA"/>
    <property type="match status" value="1"/>
</dbReference>
<dbReference type="SMART" id="SM00086">
    <property type="entry name" value="PAC"/>
    <property type="match status" value="3"/>
</dbReference>
<evidence type="ECO:0000256" key="14">
    <source>
        <dbReference type="ARBA" id="ARBA00023012"/>
    </source>
</evidence>
<name>A0A2K8U5P8_9GAMM</name>
<evidence type="ECO:0000256" key="13">
    <source>
        <dbReference type="ARBA" id="ARBA00022989"/>
    </source>
</evidence>
<evidence type="ECO:0000259" key="24">
    <source>
        <dbReference type="PROSITE" id="PS50113"/>
    </source>
</evidence>
<dbReference type="CDD" id="cd00130">
    <property type="entry name" value="PAS"/>
    <property type="match status" value="4"/>
</dbReference>
<evidence type="ECO:0000256" key="4">
    <source>
        <dbReference type="ARBA" id="ARBA00012438"/>
    </source>
</evidence>
<evidence type="ECO:0000256" key="5">
    <source>
        <dbReference type="ARBA" id="ARBA00022475"/>
    </source>
</evidence>
<keyword evidence="9" id="KW-0812">Transmembrane</keyword>
<evidence type="ECO:0000256" key="12">
    <source>
        <dbReference type="ARBA" id="ARBA00022840"/>
    </source>
</evidence>
<dbReference type="InterPro" id="IPR043128">
    <property type="entry name" value="Rev_trsase/Diguanyl_cyclase"/>
</dbReference>
<keyword evidence="8" id="KW-0808">Transferase</keyword>
<dbReference type="CDD" id="cd17546">
    <property type="entry name" value="REC_hyHK_CKI1_RcsC-like"/>
    <property type="match status" value="1"/>
</dbReference>
<dbReference type="SUPFAM" id="SSF47226">
    <property type="entry name" value="Histidine-containing phosphotransfer domain, HPT domain"/>
    <property type="match status" value="1"/>
</dbReference>
<comment type="subunit">
    <text evidence="16">At low DSF concentrations, interacts with RpfF.</text>
</comment>
<dbReference type="PROSITE" id="PS50113">
    <property type="entry name" value="PAC"/>
    <property type="match status" value="2"/>
</dbReference>
<dbReference type="Gene3D" id="3.30.70.270">
    <property type="match status" value="1"/>
</dbReference>
<dbReference type="InterPro" id="IPR004358">
    <property type="entry name" value="Sig_transdc_His_kin-like_C"/>
</dbReference>
<dbReference type="GO" id="GO:0005886">
    <property type="term" value="C:plasma membrane"/>
    <property type="evidence" value="ECO:0007669"/>
    <property type="project" value="UniProtKB-SubCell"/>
</dbReference>
<dbReference type="Pfam" id="PF02518">
    <property type="entry name" value="HATPase_c"/>
    <property type="match status" value="1"/>
</dbReference>
<evidence type="ECO:0000259" key="25">
    <source>
        <dbReference type="PROSITE" id="PS50887"/>
    </source>
</evidence>
<dbReference type="NCBIfam" id="TIGR00229">
    <property type="entry name" value="sensory_box"/>
    <property type="match status" value="2"/>
</dbReference>
<dbReference type="PROSITE" id="PS50887">
    <property type="entry name" value="GGDEF"/>
    <property type="match status" value="1"/>
</dbReference>
<evidence type="ECO:0000259" key="22">
    <source>
        <dbReference type="PROSITE" id="PS50110"/>
    </source>
</evidence>
<dbReference type="SMART" id="SM00267">
    <property type="entry name" value="GGDEF"/>
    <property type="match status" value="1"/>
</dbReference>
<reference evidence="27" key="1">
    <citation type="submission" date="2017-03" db="EMBL/GenBank/DDBJ databases">
        <title>Complete genome sequence of Candidatus 'Thiodictyon syntrophicum' sp. nov. strain Cad16T, a photolithoautotroph purple sulfur bacterium isolated from an alpine meromictic lake.</title>
        <authorList>
            <person name="Luedin S.M."/>
            <person name="Pothier J.F."/>
            <person name="Danza F."/>
            <person name="Storelli N."/>
            <person name="Wittwer M."/>
            <person name="Tonolla M."/>
        </authorList>
    </citation>
    <scope>NUCLEOTIDE SEQUENCE [LARGE SCALE GENOMIC DNA]</scope>
    <source>
        <strain evidence="27">Cad16T</strain>
    </source>
</reference>
<dbReference type="PRINTS" id="PR00344">
    <property type="entry name" value="BCTRLSENSOR"/>
</dbReference>
<dbReference type="Pfam" id="PF00990">
    <property type="entry name" value="GGDEF"/>
    <property type="match status" value="1"/>
</dbReference>
<dbReference type="InterPro" id="IPR000700">
    <property type="entry name" value="PAS-assoc_C"/>
</dbReference>
<dbReference type="SMART" id="SM00073">
    <property type="entry name" value="HPT"/>
    <property type="match status" value="1"/>
</dbReference>
<dbReference type="FunFam" id="1.10.287.130:FF:000002">
    <property type="entry name" value="Two-component osmosensing histidine kinase"/>
    <property type="match status" value="1"/>
</dbReference>
<evidence type="ECO:0000256" key="16">
    <source>
        <dbReference type="ARBA" id="ARBA00064003"/>
    </source>
</evidence>
<dbReference type="SUPFAM" id="SSF55073">
    <property type="entry name" value="Nucleotide cyclase"/>
    <property type="match status" value="1"/>
</dbReference>
<evidence type="ECO:0000313" key="27">
    <source>
        <dbReference type="EMBL" id="AUB80918.1"/>
    </source>
</evidence>
<dbReference type="InterPro" id="IPR003594">
    <property type="entry name" value="HATPase_dom"/>
</dbReference>
<feature type="domain" description="Response regulatory" evidence="22">
    <location>
        <begin position="1147"/>
        <end position="1263"/>
    </location>
</feature>
<evidence type="ECO:0000259" key="23">
    <source>
        <dbReference type="PROSITE" id="PS50112"/>
    </source>
</evidence>
<feature type="domain" description="PAC" evidence="24">
    <location>
        <begin position="269"/>
        <end position="321"/>
    </location>
</feature>
<evidence type="ECO:0000256" key="20">
    <source>
        <dbReference type="SAM" id="MobiDB-lite"/>
    </source>
</evidence>
<dbReference type="SMART" id="SM00448">
    <property type="entry name" value="REC"/>
    <property type="match status" value="2"/>
</dbReference>
<sequence>MTDTDDRPAPAIPPTDLRREAEPGPEPTLRQRAEQTAGDTAAQPPEALAALSPQDLQRTAVVQASEGMLRTIYDLLPVGISITDRSGRIIDCNQTAARLLDLTRAEHPQRHYVGKDWAIIRADGTPLPADAHACVRAMVEQRPVREVEMGLVKPAGITWLSVSATSTAHADYGVVITYVDMTERRQGEAALRTGKQQLDMALQAAAMGIWDWEIATGRVAWAGEHAALFGNPPADFGGTIADVQACVHPDDRAQGMAVFQRTIEEGSAFDNTYRVVWPDGSLHWLHSLGQVTRDERGVPQRILGTTQDITASKRAEEALRRSQAMLARTEAIAHVGSWEWDVTTDTVTWSAELFRIMQRDPAAGAPSFADQSQRYVPEDRQRFREAVDVALTAGAPFELELRAMRTDGATVVTLVVGNVEIGTGKRVTRLFGCVQDVTERHAADRALRASEQRFRTMIDVAPVPFFLIDAQQRFTYQNRACIELFGYTLADMPTLAEWWPLAYPDPDYRQWVMDIWRERTGQARQDGGPFAAVPEVTIRCKNGQDRTVLAGTAVLGCAFEEPFLVSFSDVTDLKEAREAAEQAARVKSEFLANMSHEIRTPLNAMLGLAQLLEGEALAAEQRHLVQQLRTAGRSLLRLVNDILDLSKLESGRLRLEVRTYAPAAVLAQVQSLLGQQARAKGLDFRLEIPAGLSSWLRGDPLRLEQILVNLVGNAVKFTERGGVLIRVSQQEVDTRTVRLRLEVRDTGIGISPEHLTILGTPFTQADGSITRRFGGTGLGLAISKQLVERMGGRFGVDSTLGVGSSFWFELPCERASANDTPPQQAAPAERPAGPCLSGVHCLVVDDSPLNRAVVERALRREGARTTLVADGQQALDCLRAHAQDIDAVLMDIQMPVMDGLTATRAIRQALGLTALPVIAFSANVLAEQRHQAQEAGVSDFLAKPVDLDDLVAVLRRWTNPPPAVAPGAAGPVPIPAPTPSPGPAGFPDIPGIDGRRAARLLDQDWAFFLRLAHRFAADFADATRQIHQALARGEASAAARRLHTLRGHAGNLGALALAQSAQALETALAAPRVDPAPALADFDARLCALLTALAPWLEGAAPLPDAAPAAPLDEGRLTALCDALSGHDLETLDLFEVEVIPENPAIRILIIDDDPVSVQIMARALKPVCRCDFALSGPQALERLAAERLPTLILLDVMMPEMDGYTLCRMLQADPRLKGIPVIFVTASHDSDSETQALEAGAADFIAKPINPPVLRLRVGLQCQLREREQALRDSEARFEHLAHFDALTGLPNRLLLADRLHLAMAQARRRGQGLAVVYLDLDGFKAINDAHGHAVGDQLLVTVAHHLKQTLRESDTLARIGGDEFVAVLIDLNGSDASVPPLNRLLAAASAPLALGDLVVQVSASLGVTFYPQPQEIDADQLLRQADQAMYQAKLTGKNRYHVFNLEEDHCT</sequence>
<dbReference type="Pfam" id="PF00072">
    <property type="entry name" value="Response_reg"/>
    <property type="match status" value="2"/>
</dbReference>
<feature type="domain" description="Histidine kinase" evidence="21">
    <location>
        <begin position="593"/>
        <end position="814"/>
    </location>
</feature>
<keyword evidence="11" id="KW-0418">Kinase</keyword>
<dbReference type="Gene3D" id="3.40.50.2300">
    <property type="match status" value="2"/>
</dbReference>
<keyword evidence="10" id="KW-0547">Nucleotide-binding</keyword>
<dbReference type="Pfam" id="PF01627">
    <property type="entry name" value="Hpt"/>
    <property type="match status" value="1"/>
</dbReference>
<dbReference type="EC" id="2.7.13.3" evidence="4"/>
<keyword evidence="7 19" id="KW-0597">Phosphoprotein</keyword>
<organism evidence="27 28">
    <name type="scientific">Candidatus Thiodictyon syntrophicum</name>
    <dbReference type="NCBI Taxonomy" id="1166950"/>
    <lineage>
        <taxon>Bacteria</taxon>
        <taxon>Pseudomonadati</taxon>
        <taxon>Pseudomonadota</taxon>
        <taxon>Gammaproteobacteria</taxon>
        <taxon>Chromatiales</taxon>
        <taxon>Chromatiaceae</taxon>
        <taxon>Thiodictyon</taxon>
    </lineage>
</organism>
<dbReference type="FunFam" id="3.30.70.270:FF:000001">
    <property type="entry name" value="Diguanylate cyclase domain protein"/>
    <property type="match status" value="1"/>
</dbReference>
<dbReference type="CDD" id="cd16922">
    <property type="entry name" value="HATPase_EvgS-ArcB-TorS-like"/>
    <property type="match status" value="1"/>
</dbReference>
<dbReference type="InterPro" id="IPR011006">
    <property type="entry name" value="CheY-like_superfamily"/>
</dbReference>
<feature type="domain" description="PAC" evidence="24">
    <location>
        <begin position="397"/>
        <end position="449"/>
    </location>
</feature>
<dbReference type="InterPro" id="IPR013655">
    <property type="entry name" value="PAS_fold_3"/>
</dbReference>
<dbReference type="EMBL" id="CP020370">
    <property type="protein sequence ID" value="AUB80918.1"/>
    <property type="molecule type" value="Genomic_DNA"/>
</dbReference>
<dbReference type="RefSeq" id="WP_100918698.1">
    <property type="nucleotide sequence ID" value="NZ_CP020370.1"/>
</dbReference>
<feature type="domain" description="GGDEF" evidence="25">
    <location>
        <begin position="1313"/>
        <end position="1447"/>
    </location>
</feature>
<dbReference type="GO" id="GO:0000155">
    <property type="term" value="F:phosphorelay sensor kinase activity"/>
    <property type="evidence" value="ECO:0007669"/>
    <property type="project" value="InterPro"/>
</dbReference>
<evidence type="ECO:0000256" key="7">
    <source>
        <dbReference type="ARBA" id="ARBA00022553"/>
    </source>
</evidence>
<dbReference type="PROSITE" id="PS50109">
    <property type="entry name" value="HIS_KIN"/>
    <property type="match status" value="1"/>
</dbReference>
<dbReference type="PROSITE" id="PS50112">
    <property type="entry name" value="PAS"/>
    <property type="match status" value="2"/>
</dbReference>
<dbReference type="PANTHER" id="PTHR43047">
    <property type="entry name" value="TWO-COMPONENT HISTIDINE PROTEIN KINASE"/>
    <property type="match status" value="1"/>
</dbReference>
<protein>
    <recommendedName>
        <fullName evidence="17">Sensory/regulatory protein RpfC</fullName>
        <ecNumber evidence="4">2.7.13.3</ecNumber>
    </recommendedName>
</protein>
<dbReference type="SUPFAM" id="SSF55785">
    <property type="entry name" value="PYP-like sensor domain (PAS domain)"/>
    <property type="match status" value="4"/>
</dbReference>
<evidence type="ECO:0000256" key="1">
    <source>
        <dbReference type="ARBA" id="ARBA00000085"/>
    </source>
</evidence>
<feature type="modified residue" description="Phosphohistidine" evidence="18">
    <location>
        <position position="1043"/>
    </location>
</feature>
<keyword evidence="15" id="KW-0472">Membrane</keyword>
<dbReference type="InterPro" id="IPR029787">
    <property type="entry name" value="Nucleotide_cyclase"/>
</dbReference>
<feature type="region of interest" description="Disordered" evidence="20">
    <location>
        <begin position="1"/>
        <end position="42"/>
    </location>
</feature>
<keyword evidence="13" id="KW-1133">Transmembrane helix</keyword>
<keyword evidence="6" id="KW-0997">Cell inner membrane</keyword>
<dbReference type="Pfam" id="PF08447">
    <property type="entry name" value="PAS_3"/>
    <property type="match status" value="1"/>
</dbReference>
<dbReference type="NCBIfam" id="TIGR00254">
    <property type="entry name" value="GGDEF"/>
    <property type="match status" value="1"/>
</dbReference>
<dbReference type="OrthoDB" id="5756128at2"/>
<comment type="cofactor">
    <cofactor evidence="2">
        <name>Mg(2+)</name>
        <dbReference type="ChEBI" id="CHEBI:18420"/>
    </cofactor>
</comment>
<comment type="subcellular location">
    <subcellularLocation>
        <location evidence="3">Cell inner membrane</location>
        <topology evidence="3">Multi-pass membrane protein</topology>
    </subcellularLocation>
</comment>
<evidence type="ECO:0000256" key="8">
    <source>
        <dbReference type="ARBA" id="ARBA00022679"/>
    </source>
</evidence>
<dbReference type="Gene3D" id="2.10.70.100">
    <property type="match status" value="2"/>
</dbReference>
<feature type="domain" description="Response regulatory" evidence="22">
    <location>
        <begin position="840"/>
        <end position="958"/>
    </location>
</feature>
<evidence type="ECO:0000256" key="15">
    <source>
        <dbReference type="ARBA" id="ARBA00023136"/>
    </source>
</evidence>
<evidence type="ECO:0000256" key="18">
    <source>
        <dbReference type="PROSITE-ProRule" id="PRU00110"/>
    </source>
</evidence>
<evidence type="ECO:0000259" key="26">
    <source>
        <dbReference type="PROSITE" id="PS50894"/>
    </source>
</evidence>
<dbReference type="SMART" id="SM00388">
    <property type="entry name" value="HisKA"/>
    <property type="match status" value="1"/>
</dbReference>
<evidence type="ECO:0000256" key="10">
    <source>
        <dbReference type="ARBA" id="ARBA00022741"/>
    </source>
</evidence>
<keyword evidence="28" id="KW-1185">Reference proteome</keyword>
<keyword evidence="12" id="KW-0067">ATP-binding</keyword>
<dbReference type="InterPro" id="IPR035965">
    <property type="entry name" value="PAS-like_dom_sf"/>
</dbReference>
<dbReference type="InterPro" id="IPR008207">
    <property type="entry name" value="Sig_transdc_His_kin_Hpt_dom"/>
</dbReference>
<dbReference type="Pfam" id="PF13188">
    <property type="entry name" value="PAS_8"/>
    <property type="match status" value="2"/>
</dbReference>
<dbReference type="SUPFAM" id="SSF52172">
    <property type="entry name" value="CheY-like"/>
    <property type="match status" value="2"/>
</dbReference>
<feature type="domain" description="PAS" evidence="23">
    <location>
        <begin position="450"/>
        <end position="492"/>
    </location>
</feature>
<feature type="domain" description="HPt" evidence="26">
    <location>
        <begin position="1004"/>
        <end position="1100"/>
    </location>
</feature>
<dbReference type="Gene3D" id="3.30.450.20">
    <property type="entry name" value="PAS domain"/>
    <property type="match status" value="4"/>
</dbReference>
<dbReference type="SUPFAM" id="SSF47384">
    <property type="entry name" value="Homodimeric domain of signal transducing histidine kinase"/>
    <property type="match status" value="1"/>
</dbReference>
<keyword evidence="14" id="KW-0902">Two-component regulatory system</keyword>
<dbReference type="GO" id="GO:0005524">
    <property type="term" value="F:ATP binding"/>
    <property type="evidence" value="ECO:0007669"/>
    <property type="project" value="UniProtKB-KW"/>
</dbReference>
<dbReference type="SMART" id="SM00387">
    <property type="entry name" value="HATPase_c"/>
    <property type="match status" value="1"/>
</dbReference>
<dbReference type="InterPro" id="IPR036641">
    <property type="entry name" value="HPT_dom_sf"/>
</dbReference>
<dbReference type="Gene3D" id="1.10.287.130">
    <property type="match status" value="1"/>
</dbReference>
<dbReference type="InterPro" id="IPR001610">
    <property type="entry name" value="PAC"/>
</dbReference>
<proteinExistence type="predicted"/>
<dbReference type="FunFam" id="3.30.565.10:FF:000010">
    <property type="entry name" value="Sensor histidine kinase RcsC"/>
    <property type="match status" value="1"/>
</dbReference>
<feature type="modified residue" description="4-aspartylphosphate" evidence="19">
    <location>
        <position position="1196"/>
    </location>
</feature>
<dbReference type="InterPro" id="IPR005467">
    <property type="entry name" value="His_kinase_dom"/>
</dbReference>
<dbReference type="SUPFAM" id="SSF55874">
    <property type="entry name" value="ATPase domain of HSP90 chaperone/DNA topoisomerase II/histidine kinase"/>
    <property type="match status" value="1"/>
</dbReference>
<evidence type="ECO:0000256" key="11">
    <source>
        <dbReference type="ARBA" id="ARBA00022777"/>
    </source>
</evidence>
<dbReference type="GO" id="GO:0009927">
    <property type="term" value="F:histidine phosphotransfer kinase activity"/>
    <property type="evidence" value="ECO:0007669"/>
    <property type="project" value="TreeGrafter"/>
</dbReference>
<evidence type="ECO:0000256" key="17">
    <source>
        <dbReference type="ARBA" id="ARBA00068150"/>
    </source>
</evidence>
<dbReference type="CDD" id="cd00082">
    <property type="entry name" value="HisKA"/>
    <property type="match status" value="1"/>
</dbReference>
<accession>A0A2K8U5P8</accession>
<dbReference type="InterPro" id="IPR001789">
    <property type="entry name" value="Sig_transdc_resp-reg_receiver"/>
</dbReference>
<dbReference type="PANTHER" id="PTHR43047:SF64">
    <property type="entry name" value="HISTIDINE KINASE CONTAINING CHEY-HOMOLOGOUS RECEIVER DOMAIN AND PAS DOMAIN-RELATED"/>
    <property type="match status" value="1"/>
</dbReference>
<dbReference type="PROSITE" id="PS50110">
    <property type="entry name" value="RESPONSE_REGULATORY"/>
    <property type="match status" value="2"/>
</dbReference>
<dbReference type="InterPro" id="IPR036890">
    <property type="entry name" value="HATPase_C_sf"/>
</dbReference>